<feature type="binding site" evidence="10">
    <location>
        <begin position="12"/>
        <end position="20"/>
    </location>
    <ligand>
        <name>ATP</name>
        <dbReference type="ChEBI" id="CHEBI:30616"/>
    </ligand>
</feature>
<keyword evidence="4 10" id="KW-0808">Transferase</keyword>
<keyword evidence="3 10" id="KW-0963">Cytoplasm</keyword>
<evidence type="ECO:0000256" key="4">
    <source>
        <dbReference type="ARBA" id="ARBA00022679"/>
    </source>
</evidence>
<dbReference type="HAMAP" id="MF_00238">
    <property type="entry name" value="Cytidyl_kinase_type1"/>
    <property type="match status" value="1"/>
</dbReference>
<feature type="domain" description="Cytidylate kinase" evidence="11">
    <location>
        <begin position="8"/>
        <end position="221"/>
    </location>
</feature>
<dbReference type="GO" id="GO:0005829">
    <property type="term" value="C:cytosol"/>
    <property type="evidence" value="ECO:0007669"/>
    <property type="project" value="TreeGrafter"/>
</dbReference>
<evidence type="ECO:0000256" key="9">
    <source>
        <dbReference type="ARBA" id="ARBA00048478"/>
    </source>
</evidence>
<dbReference type="Pfam" id="PF02224">
    <property type="entry name" value="Cytidylate_kin"/>
    <property type="match status" value="1"/>
</dbReference>
<evidence type="ECO:0000259" key="11">
    <source>
        <dbReference type="Pfam" id="PF02224"/>
    </source>
</evidence>
<dbReference type="InterPro" id="IPR027417">
    <property type="entry name" value="P-loop_NTPase"/>
</dbReference>
<comment type="subcellular location">
    <subcellularLocation>
        <location evidence="1 10">Cytoplasm</location>
    </subcellularLocation>
</comment>
<evidence type="ECO:0000256" key="1">
    <source>
        <dbReference type="ARBA" id="ARBA00004496"/>
    </source>
</evidence>
<evidence type="ECO:0000256" key="8">
    <source>
        <dbReference type="ARBA" id="ARBA00047615"/>
    </source>
</evidence>
<reference evidence="12" key="1">
    <citation type="journal article" date="2011" name="BMC Genomics">
        <title>Shotgun sequencing of Yersinia enterocolitica strain W22703 (biotype 2, serotype O:9): genomic evidence for oscillation between invertebrates and mammals.</title>
        <authorList>
            <person name="Fuchs T.M."/>
            <person name="Brandt K."/>
            <person name="Starke M."/>
            <person name="Rattei T."/>
        </authorList>
    </citation>
    <scope>NUCLEOTIDE SEQUENCE</scope>
</reference>
<proteinExistence type="inferred from homology"/>
<dbReference type="SUPFAM" id="SSF52540">
    <property type="entry name" value="P-loop containing nucleoside triphosphate hydrolases"/>
    <property type="match status" value="1"/>
</dbReference>
<evidence type="ECO:0000256" key="2">
    <source>
        <dbReference type="ARBA" id="ARBA00009427"/>
    </source>
</evidence>
<comment type="similarity">
    <text evidence="2 10">Belongs to the cytidylate kinase family. Type 1 subfamily.</text>
</comment>
<dbReference type="NCBIfam" id="TIGR00017">
    <property type="entry name" value="cmk"/>
    <property type="match status" value="1"/>
</dbReference>
<dbReference type="PANTHER" id="PTHR21299:SF2">
    <property type="entry name" value="CYTIDYLATE KINASE"/>
    <property type="match status" value="1"/>
</dbReference>
<dbReference type="GO" id="GO:0036430">
    <property type="term" value="F:CMP kinase activity"/>
    <property type="evidence" value="ECO:0007669"/>
    <property type="project" value="RHEA"/>
</dbReference>
<protein>
    <recommendedName>
        <fullName evidence="10">Cytidylate kinase</fullName>
        <shortName evidence="10">CK</shortName>
        <ecNumber evidence="10">2.7.4.25</ecNumber>
    </recommendedName>
    <alternativeName>
        <fullName evidence="10">Cytidine monophosphate kinase</fullName>
        <shortName evidence="10">CMP kinase</shortName>
    </alternativeName>
</protein>
<dbReference type="EMBL" id="FR718714">
    <property type="protein sequence ID" value="CBX73030.1"/>
    <property type="molecule type" value="Genomic_DNA"/>
</dbReference>
<evidence type="ECO:0000256" key="5">
    <source>
        <dbReference type="ARBA" id="ARBA00022741"/>
    </source>
</evidence>
<dbReference type="FunFam" id="3.40.50.300:FF:000262">
    <property type="entry name" value="Cytidylate kinase"/>
    <property type="match status" value="1"/>
</dbReference>
<evidence type="ECO:0000313" key="12">
    <source>
        <dbReference type="EMBL" id="CBX73030.1"/>
    </source>
</evidence>
<evidence type="ECO:0000256" key="7">
    <source>
        <dbReference type="ARBA" id="ARBA00022840"/>
    </source>
</evidence>
<dbReference type="AlphaFoldDB" id="F4N4M2"/>
<dbReference type="GO" id="GO:0006220">
    <property type="term" value="P:pyrimidine nucleotide metabolic process"/>
    <property type="evidence" value="ECO:0007669"/>
    <property type="project" value="UniProtKB-UniRule"/>
</dbReference>
<dbReference type="GO" id="GO:0036431">
    <property type="term" value="F:dCMP kinase activity"/>
    <property type="evidence" value="ECO:0007669"/>
    <property type="project" value="InterPro"/>
</dbReference>
<keyword evidence="7 10" id="KW-0067">ATP-binding</keyword>
<keyword evidence="6 10" id="KW-0418">Kinase</keyword>
<organism evidence="12">
    <name type="scientific">Yersinia enterocolitica W22703</name>
    <dbReference type="NCBI Taxonomy" id="913028"/>
    <lineage>
        <taxon>Bacteria</taxon>
        <taxon>Pseudomonadati</taxon>
        <taxon>Pseudomonadota</taxon>
        <taxon>Gammaproteobacteria</taxon>
        <taxon>Enterobacterales</taxon>
        <taxon>Yersiniaceae</taxon>
        <taxon>Yersinia</taxon>
    </lineage>
</organism>
<dbReference type="PANTHER" id="PTHR21299">
    <property type="entry name" value="CYTIDYLATE KINASE/PANTOATE-BETA-ALANINE LIGASE"/>
    <property type="match status" value="1"/>
</dbReference>
<accession>F4N4M2</accession>
<sequence length="273" mass="29885">MTASAPVITVDGPSGAGKGTLCKALAESLDWRLLDSGAIYRVLALAALHHQVDISTEEALVPLAAHLDVRFVSQNGQLKVILEGEDVSNEIRTETVGNTASQAAAFPRVREALLRRQRAFREPPGLIADGRDMGTVVFPDAPVKIFLDASSQERAHRRMLQLQEKGFNVNFERLLSEIQERDDRDRNRAIAPLVPATDALVLDSTSMSIEQVIEQALAYAQRILALPLKNNDNAVSSELSTIYFLNKLFLMSTLTLLQGCVARHVKQPHPAGC</sequence>
<dbReference type="InterPro" id="IPR011994">
    <property type="entry name" value="Cytidylate_kinase_dom"/>
</dbReference>
<dbReference type="InterPro" id="IPR003136">
    <property type="entry name" value="Cytidylate_kin"/>
</dbReference>
<dbReference type="Gene3D" id="3.40.50.300">
    <property type="entry name" value="P-loop containing nucleotide triphosphate hydrolases"/>
    <property type="match status" value="1"/>
</dbReference>
<evidence type="ECO:0000256" key="6">
    <source>
        <dbReference type="ARBA" id="ARBA00022777"/>
    </source>
</evidence>
<evidence type="ECO:0000256" key="10">
    <source>
        <dbReference type="HAMAP-Rule" id="MF_00238"/>
    </source>
</evidence>
<dbReference type="GO" id="GO:0005524">
    <property type="term" value="F:ATP binding"/>
    <property type="evidence" value="ECO:0007669"/>
    <property type="project" value="UniProtKB-UniRule"/>
</dbReference>
<gene>
    <name evidence="10 12" type="primary">cmk</name>
    <name evidence="12" type="ORF">YEW_DU16350</name>
</gene>
<comment type="catalytic activity">
    <reaction evidence="8 10">
        <text>dCMP + ATP = dCDP + ADP</text>
        <dbReference type="Rhea" id="RHEA:25094"/>
        <dbReference type="ChEBI" id="CHEBI:30616"/>
        <dbReference type="ChEBI" id="CHEBI:57566"/>
        <dbReference type="ChEBI" id="CHEBI:58593"/>
        <dbReference type="ChEBI" id="CHEBI:456216"/>
        <dbReference type="EC" id="2.7.4.25"/>
    </reaction>
</comment>
<name>F4N4M2_YEREN</name>
<dbReference type="GO" id="GO:0015949">
    <property type="term" value="P:nucleobase-containing small molecule interconversion"/>
    <property type="evidence" value="ECO:0007669"/>
    <property type="project" value="TreeGrafter"/>
</dbReference>
<keyword evidence="5 10" id="KW-0547">Nucleotide-binding</keyword>
<comment type="catalytic activity">
    <reaction evidence="9 10">
        <text>CMP + ATP = CDP + ADP</text>
        <dbReference type="Rhea" id="RHEA:11600"/>
        <dbReference type="ChEBI" id="CHEBI:30616"/>
        <dbReference type="ChEBI" id="CHEBI:58069"/>
        <dbReference type="ChEBI" id="CHEBI:60377"/>
        <dbReference type="ChEBI" id="CHEBI:456216"/>
        <dbReference type="EC" id="2.7.4.25"/>
    </reaction>
</comment>
<dbReference type="EC" id="2.7.4.25" evidence="10"/>
<evidence type="ECO:0000256" key="3">
    <source>
        <dbReference type="ARBA" id="ARBA00022490"/>
    </source>
</evidence>
<dbReference type="CDD" id="cd02020">
    <property type="entry name" value="CMPK"/>
    <property type="match status" value="1"/>
</dbReference>